<dbReference type="SUPFAM" id="SSF47954">
    <property type="entry name" value="Cyclin-like"/>
    <property type="match status" value="2"/>
</dbReference>
<evidence type="ECO:0000256" key="1">
    <source>
        <dbReference type="ARBA" id="ARBA00022618"/>
    </source>
</evidence>
<keyword evidence="1" id="KW-0132">Cell division</keyword>
<name>X6NSX8_RETFI</name>
<dbReference type="FunFam" id="1.10.472.10:FF:000001">
    <property type="entry name" value="G2/mitotic-specific cyclin"/>
    <property type="match status" value="1"/>
</dbReference>
<feature type="domain" description="Cyclin C-terminal" evidence="7">
    <location>
        <begin position="143"/>
        <end position="274"/>
    </location>
</feature>
<dbReference type="OrthoDB" id="5590282at2759"/>
<feature type="transmembrane region" description="Helical" evidence="5">
    <location>
        <begin position="378"/>
        <end position="393"/>
    </location>
</feature>
<dbReference type="Pfam" id="PF02984">
    <property type="entry name" value="Cyclin_C"/>
    <property type="match status" value="1"/>
</dbReference>
<evidence type="ECO:0000256" key="2">
    <source>
        <dbReference type="ARBA" id="ARBA00023127"/>
    </source>
</evidence>
<dbReference type="EMBL" id="ASPP01006695">
    <property type="protein sequence ID" value="ETO28397.1"/>
    <property type="molecule type" value="Genomic_DNA"/>
</dbReference>
<dbReference type="Pfam" id="PF00134">
    <property type="entry name" value="Cyclin_N"/>
    <property type="match status" value="1"/>
</dbReference>
<gene>
    <name evidence="8" type="ORF">RFI_08734</name>
</gene>
<keyword evidence="5" id="KW-0812">Transmembrane</keyword>
<keyword evidence="9" id="KW-1185">Reference proteome</keyword>
<evidence type="ECO:0000256" key="5">
    <source>
        <dbReference type="SAM" id="Phobius"/>
    </source>
</evidence>
<dbReference type="Gene3D" id="1.10.472.10">
    <property type="entry name" value="Cyclin-like"/>
    <property type="match status" value="2"/>
</dbReference>
<evidence type="ECO:0000313" key="9">
    <source>
        <dbReference type="Proteomes" id="UP000023152"/>
    </source>
</evidence>
<dbReference type="SMART" id="SM00385">
    <property type="entry name" value="CYCLIN"/>
    <property type="match status" value="2"/>
</dbReference>
<evidence type="ECO:0000256" key="4">
    <source>
        <dbReference type="RuleBase" id="RU000383"/>
    </source>
</evidence>
<dbReference type="InterPro" id="IPR039361">
    <property type="entry name" value="Cyclin"/>
</dbReference>
<dbReference type="InterPro" id="IPR006671">
    <property type="entry name" value="Cyclin_N"/>
</dbReference>
<dbReference type="InterPro" id="IPR004367">
    <property type="entry name" value="Cyclin_C-dom"/>
</dbReference>
<comment type="similarity">
    <text evidence="4">Belongs to the cyclin family.</text>
</comment>
<dbReference type="SMART" id="SM01332">
    <property type="entry name" value="Cyclin_C"/>
    <property type="match status" value="1"/>
</dbReference>
<evidence type="ECO:0000256" key="3">
    <source>
        <dbReference type="ARBA" id="ARBA00023306"/>
    </source>
</evidence>
<keyword evidence="2 4" id="KW-0195">Cyclin</keyword>
<organism evidence="8 9">
    <name type="scientific">Reticulomyxa filosa</name>
    <dbReference type="NCBI Taxonomy" id="46433"/>
    <lineage>
        <taxon>Eukaryota</taxon>
        <taxon>Sar</taxon>
        <taxon>Rhizaria</taxon>
        <taxon>Retaria</taxon>
        <taxon>Foraminifera</taxon>
        <taxon>Monothalamids</taxon>
        <taxon>Reticulomyxidae</taxon>
        <taxon>Reticulomyxa</taxon>
    </lineage>
</organism>
<dbReference type="PROSITE" id="PS00292">
    <property type="entry name" value="CYCLINS"/>
    <property type="match status" value="1"/>
</dbReference>
<feature type="domain" description="Cyclin-like" evidence="6">
    <location>
        <begin position="147"/>
        <end position="242"/>
    </location>
</feature>
<comment type="caution">
    <text evidence="8">The sequence shown here is derived from an EMBL/GenBank/DDBJ whole genome shotgun (WGS) entry which is preliminary data.</text>
</comment>
<dbReference type="InterPro" id="IPR013763">
    <property type="entry name" value="Cyclin-like_dom"/>
</dbReference>
<dbReference type="PANTHER" id="PTHR10177">
    <property type="entry name" value="CYCLINS"/>
    <property type="match status" value="1"/>
</dbReference>
<evidence type="ECO:0000259" key="7">
    <source>
        <dbReference type="SMART" id="SM01332"/>
    </source>
</evidence>
<dbReference type="Proteomes" id="UP000023152">
    <property type="component" value="Unassembled WGS sequence"/>
</dbReference>
<evidence type="ECO:0000313" key="8">
    <source>
        <dbReference type="EMBL" id="ETO28397.1"/>
    </source>
</evidence>
<evidence type="ECO:0000259" key="6">
    <source>
        <dbReference type="SMART" id="SM00385"/>
    </source>
</evidence>
<protein>
    <submittedName>
        <fullName evidence="8">Uncharacterized protein</fullName>
    </submittedName>
</protein>
<feature type="domain" description="Cyclin-like" evidence="6">
    <location>
        <begin position="50"/>
        <end position="134"/>
    </location>
</feature>
<dbReference type="GO" id="GO:0051301">
    <property type="term" value="P:cell division"/>
    <property type="evidence" value="ECO:0007669"/>
    <property type="project" value="UniProtKB-KW"/>
</dbReference>
<dbReference type="AlphaFoldDB" id="X6NSX8"/>
<accession>X6NSX8</accession>
<keyword evidence="5" id="KW-0472">Membrane</keyword>
<dbReference type="InterPro" id="IPR036915">
    <property type="entry name" value="Cyclin-like_sf"/>
</dbReference>
<dbReference type="CDD" id="cd20507">
    <property type="entry name" value="CYCLIN_CCNB1-like_rpt1"/>
    <property type="match status" value="1"/>
</dbReference>
<keyword evidence="3" id="KW-0131">Cell cycle</keyword>
<sequence length="414" mass="48700">MDLGQELQVATYAKDIIKCCYKREHRLGVLGDYMSEQKNINIRMRTVLLDWIIEVHRKFELLPPTLHLCVYLVDRFLAVNQAERKTLQLTGCACLWIASKYHEIYAPEVDDFVYISDNAFTRHELVTMEGNVVNSLDFELTVPTSLTFTERYLKFAKMNLSRESDKHVMTHLIMYCIEHCMLEYEIVTAALPSIISAACLCYSVFATRLIFSKNQWNNIFVFKYGVPHTFDKLLPVMQLLDKIVKEQAEEGRHHALRKKYRHQMYSRVSCMSFGKLDLSSIHVFFRVKDDDSVKGRRPGSECFLRFVIFLFVNKLALDCETNCGFAQGTCIFWWDLEIYFLYLHEFTNLCLNKKIIICCFLGWCITISKRSLCYKNCVPFSFLNISVVFFLFFKSNNFRQKKFQLTKSEKKKKK</sequence>
<reference evidence="8 9" key="1">
    <citation type="journal article" date="2013" name="Curr. Biol.">
        <title>The Genome of the Foraminiferan Reticulomyxa filosa.</title>
        <authorList>
            <person name="Glockner G."/>
            <person name="Hulsmann N."/>
            <person name="Schleicher M."/>
            <person name="Noegel A.A."/>
            <person name="Eichinger L."/>
            <person name="Gallinger C."/>
            <person name="Pawlowski J."/>
            <person name="Sierra R."/>
            <person name="Euteneuer U."/>
            <person name="Pillet L."/>
            <person name="Moustafa A."/>
            <person name="Platzer M."/>
            <person name="Groth M."/>
            <person name="Szafranski K."/>
            <person name="Schliwa M."/>
        </authorList>
    </citation>
    <scope>NUCLEOTIDE SEQUENCE [LARGE SCALE GENOMIC DNA]</scope>
</reference>
<dbReference type="InterPro" id="IPR048258">
    <property type="entry name" value="Cyclins_cyclin-box"/>
</dbReference>
<keyword evidence="5" id="KW-1133">Transmembrane helix</keyword>
<proteinExistence type="inferred from homology"/>